<keyword evidence="10" id="KW-1185">Reference proteome</keyword>
<evidence type="ECO:0000256" key="7">
    <source>
        <dbReference type="ARBA" id="ARBA00023150"/>
    </source>
</evidence>
<keyword evidence="2" id="KW-0808">Transferase</keyword>
<dbReference type="CDD" id="cd02503">
    <property type="entry name" value="MobA"/>
    <property type="match status" value="1"/>
</dbReference>
<reference evidence="9" key="1">
    <citation type="submission" date="2022-05" db="EMBL/GenBank/DDBJ databases">
        <title>Sphingomonas sp. strain MG17 Genome sequencing and assembly.</title>
        <authorList>
            <person name="Kim I."/>
        </authorList>
    </citation>
    <scope>NUCLEOTIDE SEQUENCE</scope>
    <source>
        <strain evidence="9">MG17</strain>
    </source>
</reference>
<evidence type="ECO:0000256" key="5">
    <source>
        <dbReference type="ARBA" id="ARBA00022842"/>
    </source>
</evidence>
<keyword evidence="9" id="KW-0548">Nucleotidyltransferase</keyword>
<dbReference type="GO" id="GO:0046872">
    <property type="term" value="F:metal ion binding"/>
    <property type="evidence" value="ECO:0007669"/>
    <property type="project" value="UniProtKB-KW"/>
</dbReference>
<dbReference type="Proteomes" id="UP001139451">
    <property type="component" value="Unassembled WGS sequence"/>
</dbReference>
<keyword evidence="1" id="KW-0963">Cytoplasm</keyword>
<evidence type="ECO:0000256" key="4">
    <source>
        <dbReference type="ARBA" id="ARBA00022741"/>
    </source>
</evidence>
<evidence type="ECO:0000259" key="8">
    <source>
        <dbReference type="Pfam" id="PF12804"/>
    </source>
</evidence>
<dbReference type="InterPro" id="IPR025877">
    <property type="entry name" value="MobA-like_NTP_Trfase"/>
</dbReference>
<gene>
    <name evidence="9" type="ORF">M9978_11320</name>
</gene>
<dbReference type="GO" id="GO:0016779">
    <property type="term" value="F:nucleotidyltransferase activity"/>
    <property type="evidence" value="ECO:0007669"/>
    <property type="project" value="UniProtKB-KW"/>
</dbReference>
<comment type="caution">
    <text evidence="9">The sequence shown here is derived from an EMBL/GenBank/DDBJ whole genome shotgun (WGS) entry which is preliminary data.</text>
</comment>
<evidence type="ECO:0000256" key="6">
    <source>
        <dbReference type="ARBA" id="ARBA00023134"/>
    </source>
</evidence>
<dbReference type="PANTHER" id="PTHR19136:SF81">
    <property type="entry name" value="MOLYBDENUM COFACTOR GUANYLYLTRANSFERASE"/>
    <property type="match status" value="1"/>
</dbReference>
<dbReference type="InterPro" id="IPR013482">
    <property type="entry name" value="Molybde_CF_guanTrfase"/>
</dbReference>
<dbReference type="Pfam" id="PF12804">
    <property type="entry name" value="NTP_transf_3"/>
    <property type="match status" value="1"/>
</dbReference>
<keyword evidence="4" id="KW-0547">Nucleotide-binding</keyword>
<name>A0A9X2KM28_9SPHN</name>
<evidence type="ECO:0000313" key="10">
    <source>
        <dbReference type="Proteomes" id="UP001139451"/>
    </source>
</evidence>
<sequence length="173" mass="17709">MTVLGAILAGGQSSRFGSDKAVATLHGERLIDLARAALAGQCEEVVVIGRGGGVPDWPTPGLGPLGGVAGALRHAEANGHHLVLTCGVDSVGLPGDLVERLSLAPAYVVSQPVIGLWPVEALPSLAERLAGPGSHSMRAFADEIGARGVDLHLPLANVNTRDDLARLEQQDGL</sequence>
<dbReference type="PANTHER" id="PTHR19136">
    <property type="entry name" value="MOLYBDENUM COFACTOR GUANYLYLTRANSFERASE"/>
    <property type="match status" value="1"/>
</dbReference>
<dbReference type="Gene3D" id="3.90.550.10">
    <property type="entry name" value="Spore Coat Polysaccharide Biosynthesis Protein SpsA, Chain A"/>
    <property type="match status" value="1"/>
</dbReference>
<dbReference type="EMBL" id="JAMLDX010000007">
    <property type="protein sequence ID" value="MCP3731021.1"/>
    <property type="molecule type" value="Genomic_DNA"/>
</dbReference>
<dbReference type="GO" id="GO:0005525">
    <property type="term" value="F:GTP binding"/>
    <property type="evidence" value="ECO:0007669"/>
    <property type="project" value="UniProtKB-KW"/>
</dbReference>
<dbReference type="AlphaFoldDB" id="A0A9X2KM28"/>
<organism evidence="9 10">
    <name type="scientific">Sphingomonas tagetis</name>
    <dbReference type="NCBI Taxonomy" id="2949092"/>
    <lineage>
        <taxon>Bacteria</taxon>
        <taxon>Pseudomonadati</taxon>
        <taxon>Pseudomonadota</taxon>
        <taxon>Alphaproteobacteria</taxon>
        <taxon>Sphingomonadales</taxon>
        <taxon>Sphingomonadaceae</taxon>
        <taxon>Sphingomonas</taxon>
    </lineage>
</organism>
<keyword evidence="7" id="KW-0501">Molybdenum cofactor biosynthesis</keyword>
<evidence type="ECO:0000313" key="9">
    <source>
        <dbReference type="EMBL" id="MCP3731021.1"/>
    </source>
</evidence>
<keyword evidence="5" id="KW-0460">Magnesium</keyword>
<keyword evidence="6" id="KW-0342">GTP-binding</keyword>
<accession>A0A9X2KM28</accession>
<proteinExistence type="predicted"/>
<evidence type="ECO:0000256" key="2">
    <source>
        <dbReference type="ARBA" id="ARBA00022679"/>
    </source>
</evidence>
<evidence type="ECO:0000256" key="3">
    <source>
        <dbReference type="ARBA" id="ARBA00022723"/>
    </source>
</evidence>
<dbReference type="RefSeq" id="WP_254293201.1">
    <property type="nucleotide sequence ID" value="NZ_JAMLDX010000007.1"/>
</dbReference>
<protein>
    <submittedName>
        <fullName evidence="9">Molybdenum cofactor guanylyltransferase</fullName>
    </submittedName>
</protein>
<keyword evidence="3" id="KW-0479">Metal-binding</keyword>
<feature type="domain" description="MobA-like NTP transferase" evidence="8">
    <location>
        <begin position="5"/>
        <end position="104"/>
    </location>
</feature>
<evidence type="ECO:0000256" key="1">
    <source>
        <dbReference type="ARBA" id="ARBA00022490"/>
    </source>
</evidence>
<dbReference type="InterPro" id="IPR029044">
    <property type="entry name" value="Nucleotide-diphossugar_trans"/>
</dbReference>
<dbReference type="GO" id="GO:0006777">
    <property type="term" value="P:Mo-molybdopterin cofactor biosynthetic process"/>
    <property type="evidence" value="ECO:0007669"/>
    <property type="project" value="UniProtKB-KW"/>
</dbReference>
<dbReference type="SUPFAM" id="SSF53448">
    <property type="entry name" value="Nucleotide-diphospho-sugar transferases"/>
    <property type="match status" value="1"/>
</dbReference>